<dbReference type="Gene3D" id="1.25.40.10">
    <property type="entry name" value="Tetratricopeptide repeat domain"/>
    <property type="match status" value="2"/>
</dbReference>
<keyword evidence="5" id="KW-1185">Reference proteome</keyword>
<gene>
    <name evidence="4" type="ORF">GCM10022228_09840</name>
</gene>
<evidence type="ECO:0000313" key="5">
    <source>
        <dbReference type="Proteomes" id="UP001500133"/>
    </source>
</evidence>
<evidence type="ECO:0000256" key="3">
    <source>
        <dbReference type="PROSITE-ProRule" id="PRU00339"/>
    </source>
</evidence>
<dbReference type="EMBL" id="BAAAZT010000030">
    <property type="protein sequence ID" value="GAA3901171.1"/>
    <property type="molecule type" value="Genomic_DNA"/>
</dbReference>
<dbReference type="InterPro" id="IPR011990">
    <property type="entry name" value="TPR-like_helical_dom_sf"/>
</dbReference>
<dbReference type="SUPFAM" id="SSF48452">
    <property type="entry name" value="TPR-like"/>
    <property type="match status" value="2"/>
</dbReference>
<dbReference type="Pfam" id="PF13432">
    <property type="entry name" value="TPR_16"/>
    <property type="match status" value="2"/>
</dbReference>
<dbReference type="InterPro" id="IPR051012">
    <property type="entry name" value="CellSynth/LPSAsmb/PSIAsmb"/>
</dbReference>
<dbReference type="Proteomes" id="UP001500133">
    <property type="component" value="Unassembled WGS sequence"/>
</dbReference>
<evidence type="ECO:0000256" key="2">
    <source>
        <dbReference type="ARBA" id="ARBA00022803"/>
    </source>
</evidence>
<name>A0ABP7LKL0_9GAMM</name>
<dbReference type="Pfam" id="PF14559">
    <property type="entry name" value="TPR_19"/>
    <property type="match status" value="1"/>
</dbReference>
<protein>
    <submittedName>
        <fullName evidence="4">Tetratricopeptide repeat protein</fullName>
    </submittedName>
</protein>
<dbReference type="PANTHER" id="PTHR45586:SF1">
    <property type="entry name" value="LIPOPOLYSACCHARIDE ASSEMBLY PROTEIN B"/>
    <property type="match status" value="1"/>
</dbReference>
<proteinExistence type="predicted"/>
<dbReference type="PROSITE" id="PS50005">
    <property type="entry name" value="TPR"/>
    <property type="match status" value="1"/>
</dbReference>
<evidence type="ECO:0000256" key="1">
    <source>
        <dbReference type="ARBA" id="ARBA00022737"/>
    </source>
</evidence>
<organism evidence="4 5">
    <name type="scientific">Halomonas cibimaris</name>
    <dbReference type="NCBI Taxonomy" id="657012"/>
    <lineage>
        <taxon>Bacteria</taxon>
        <taxon>Pseudomonadati</taxon>
        <taxon>Pseudomonadota</taxon>
        <taxon>Gammaproteobacteria</taxon>
        <taxon>Oceanospirillales</taxon>
        <taxon>Halomonadaceae</taxon>
        <taxon>Halomonas</taxon>
    </lineage>
</organism>
<keyword evidence="2 3" id="KW-0802">TPR repeat</keyword>
<accession>A0ABP7LKL0</accession>
<feature type="repeat" description="TPR" evidence="3">
    <location>
        <begin position="486"/>
        <end position="519"/>
    </location>
</feature>
<dbReference type="InterPro" id="IPR019734">
    <property type="entry name" value="TPR_rpt"/>
</dbReference>
<dbReference type="PANTHER" id="PTHR45586">
    <property type="entry name" value="TPR REPEAT-CONTAINING PROTEIN PA4667"/>
    <property type="match status" value="1"/>
</dbReference>
<comment type="caution">
    <text evidence="4">The sequence shown here is derived from an EMBL/GenBank/DDBJ whole genome shotgun (WGS) entry which is preliminary data.</text>
</comment>
<sequence length="567" mass="61588">MFAAALLSGCQATPPAGTADKNLLASAPPVTRGLDARGLTTLLTAEMAGQRGRFRDAARGFLDAAERYPEPALAERAAFAARFGESPELLQTAAMRWQALDRQSAAPGRLLAALAVERGDWPDALTQRLALAAQGDDARLAALAGQAIAQGAPPAPLIEQLSAALDDDGRLPPANRGDAHLAAALLEKARNNTVAARSHLARARALIADTPALWHTQAQLALDSGNEREARRAARRGLKLAPNDARFSLLLAQAETRLGNVAAAETQTDALLKRHSGGPELRRALARLYLEENQPAAARRLLQPLTGRDDLADQDYFLLGAADQATGNVDSALLYYRQITGDDAFLPARAAAARMLIDAGRSADARSFLHAQRQRFRLHYNELLMLEVELLDERGRTDAADALLAQGLTRTPNAARLLYLRAMRDWRAGDIAGMERDLQRVLEREPDNVMALNALGYTLADEQVPGRLDDARQLVERAYELEPDNAAVQDSLGWVYFRREQPEKALPLLEQAYRGMPDQEVAAHLAEVLHALGHSARARRIIARALATGEHHPAIDDLLERHPELAP</sequence>
<evidence type="ECO:0000313" key="4">
    <source>
        <dbReference type="EMBL" id="GAA3901171.1"/>
    </source>
</evidence>
<dbReference type="SMART" id="SM00028">
    <property type="entry name" value="TPR"/>
    <property type="match status" value="4"/>
</dbReference>
<reference evidence="5" key="1">
    <citation type="journal article" date="2019" name="Int. J. Syst. Evol. Microbiol.">
        <title>The Global Catalogue of Microorganisms (GCM) 10K type strain sequencing project: providing services to taxonomists for standard genome sequencing and annotation.</title>
        <authorList>
            <consortium name="The Broad Institute Genomics Platform"/>
            <consortium name="The Broad Institute Genome Sequencing Center for Infectious Disease"/>
            <person name="Wu L."/>
            <person name="Ma J."/>
        </authorList>
    </citation>
    <scope>NUCLEOTIDE SEQUENCE [LARGE SCALE GENOMIC DNA]</scope>
    <source>
        <strain evidence="5">JCM 16914</strain>
    </source>
</reference>
<keyword evidence="1" id="KW-0677">Repeat</keyword>